<evidence type="ECO:0000256" key="1">
    <source>
        <dbReference type="SAM" id="MobiDB-lite"/>
    </source>
</evidence>
<evidence type="ECO:0000313" key="3">
    <source>
        <dbReference type="Proteomes" id="UP000319716"/>
    </source>
</evidence>
<feature type="region of interest" description="Disordered" evidence="1">
    <location>
        <begin position="1"/>
        <end position="27"/>
    </location>
</feature>
<gene>
    <name evidence="2" type="ORF">NBRC111894_647</name>
</gene>
<evidence type="ECO:0000313" key="2">
    <source>
        <dbReference type="EMBL" id="GAY75093.1"/>
    </source>
</evidence>
<dbReference type="AlphaFoldDB" id="A0A4Y1Z7T3"/>
<name>A0A4Y1Z7T3_9BACL</name>
<sequence length="51" mass="5416">MAVATKNQSGGALAPAASEQSELHKNQDGLSTKHSLVFLNQQFIAGLMIFD</sequence>
<comment type="caution">
    <text evidence="2">The sequence shown here is derived from an EMBL/GenBank/DDBJ whole genome shotgun (WGS) entry which is preliminary data.</text>
</comment>
<organism evidence="2 3">
    <name type="scientific">Sporolactobacillus inulinus</name>
    <dbReference type="NCBI Taxonomy" id="2078"/>
    <lineage>
        <taxon>Bacteria</taxon>
        <taxon>Bacillati</taxon>
        <taxon>Bacillota</taxon>
        <taxon>Bacilli</taxon>
        <taxon>Bacillales</taxon>
        <taxon>Sporolactobacillaceae</taxon>
        <taxon>Sporolactobacillus</taxon>
    </lineage>
</organism>
<proteinExistence type="predicted"/>
<feature type="compositionally biased region" description="Polar residues" evidence="1">
    <location>
        <begin position="1"/>
        <end position="10"/>
    </location>
</feature>
<dbReference type="Proteomes" id="UP000319716">
    <property type="component" value="Unassembled WGS sequence"/>
</dbReference>
<protein>
    <submittedName>
        <fullName evidence="2">Uncharacterized protein</fullName>
    </submittedName>
</protein>
<accession>A0A4Y1Z7T3</accession>
<dbReference type="EMBL" id="BEXB01000003">
    <property type="protein sequence ID" value="GAY75093.1"/>
    <property type="molecule type" value="Genomic_DNA"/>
</dbReference>
<reference evidence="2 3" key="1">
    <citation type="submission" date="2017-11" db="EMBL/GenBank/DDBJ databases">
        <title>Draft Genome Sequence of Sporolactobacillus inulinus NBRC 111894 Isolated from Koso, a Japanese Sugar-Vegetable Fermented Beverage.</title>
        <authorList>
            <person name="Chiou T.Y."/>
            <person name="Oshima K."/>
            <person name="Suda W."/>
            <person name="Hattori M."/>
            <person name="Takahashi T."/>
        </authorList>
    </citation>
    <scope>NUCLEOTIDE SEQUENCE [LARGE SCALE GENOMIC DNA]</scope>
    <source>
        <strain evidence="2 3">NBRC111894</strain>
    </source>
</reference>